<feature type="transmembrane region" description="Helical" evidence="6">
    <location>
        <begin position="75"/>
        <end position="94"/>
    </location>
</feature>
<dbReference type="InterPro" id="IPR002293">
    <property type="entry name" value="AA/rel_permease1"/>
</dbReference>
<evidence type="ECO:0000256" key="3">
    <source>
        <dbReference type="ARBA" id="ARBA00022692"/>
    </source>
</evidence>
<keyword evidence="2" id="KW-0813">Transport</keyword>
<comment type="subcellular location">
    <subcellularLocation>
        <location evidence="1">Membrane</location>
        <topology evidence="1">Multi-pass membrane protein</topology>
    </subcellularLocation>
</comment>
<feature type="transmembrane region" description="Helical" evidence="6">
    <location>
        <begin position="155"/>
        <end position="178"/>
    </location>
</feature>
<evidence type="ECO:0000313" key="8">
    <source>
        <dbReference type="Proteomes" id="UP001320245"/>
    </source>
</evidence>
<keyword evidence="8" id="KW-1185">Reference proteome</keyword>
<dbReference type="PANTHER" id="PTHR45649:SF13">
    <property type="entry name" value="THIAMINE TRANSPORTER THI9"/>
    <property type="match status" value="1"/>
</dbReference>
<proteinExistence type="predicted"/>
<comment type="caution">
    <text evidence="7">The sequence shown here is derived from an EMBL/GenBank/DDBJ whole genome shotgun (WGS) entry which is preliminary data.</text>
</comment>
<dbReference type="Gene3D" id="1.20.1740.10">
    <property type="entry name" value="Amino acid/polyamine transporter I"/>
    <property type="match status" value="1"/>
</dbReference>
<dbReference type="AlphaFoldDB" id="A0AAN9TZZ0"/>
<sequence length="179" mass="20516">MAEIAAAFPTAGGIYFWSYRLGGKTYGPILSWMTAWWNWVGWICVVPGVQQGSTNFLLSALEIKYPDSSVITRGWFAWLLTAVGMVFAMLPNIMSQRVMKLYFRFAIFIFFVLFSFYWIWFPIKAAGKFQPSSGVFDRFYDGINEGTERQASDSYAWVIGILFGAWEFYGLIIFQTVLS</sequence>
<feature type="transmembrane region" description="Helical" evidence="6">
    <location>
        <begin position="101"/>
        <end position="120"/>
    </location>
</feature>
<dbReference type="Proteomes" id="UP001320245">
    <property type="component" value="Unassembled WGS sequence"/>
</dbReference>
<accession>A0AAN9TZZ0</accession>
<reference evidence="7 8" key="1">
    <citation type="journal article" date="2023" name="PLoS ONE">
        <title>Cytospora paraplurivora sp. nov. isolated from orchards with fruit tree decline syndrome in Ontario, Canada.</title>
        <authorList>
            <person name="Ilyukhin E."/>
            <person name="Nguyen H.D.T."/>
            <person name="Castle A.J."/>
            <person name="Ellouze W."/>
        </authorList>
    </citation>
    <scope>NUCLEOTIDE SEQUENCE [LARGE SCALE GENOMIC DNA]</scope>
    <source>
        <strain evidence="7 8">FDS-564</strain>
    </source>
</reference>
<evidence type="ECO:0000256" key="5">
    <source>
        <dbReference type="ARBA" id="ARBA00023136"/>
    </source>
</evidence>
<keyword evidence="4 6" id="KW-1133">Transmembrane helix</keyword>
<gene>
    <name evidence="7" type="ORF">SLS53_007573</name>
</gene>
<dbReference type="EMBL" id="JAJSPL020000039">
    <property type="protein sequence ID" value="KAK7735341.1"/>
    <property type="molecule type" value="Genomic_DNA"/>
</dbReference>
<keyword evidence="5 6" id="KW-0472">Membrane</keyword>
<keyword evidence="3 6" id="KW-0812">Transmembrane</keyword>
<dbReference type="GO" id="GO:0022857">
    <property type="term" value="F:transmembrane transporter activity"/>
    <property type="evidence" value="ECO:0007669"/>
    <property type="project" value="InterPro"/>
</dbReference>
<organism evidence="7 8">
    <name type="scientific">Cytospora paraplurivora</name>
    <dbReference type="NCBI Taxonomy" id="2898453"/>
    <lineage>
        <taxon>Eukaryota</taxon>
        <taxon>Fungi</taxon>
        <taxon>Dikarya</taxon>
        <taxon>Ascomycota</taxon>
        <taxon>Pezizomycotina</taxon>
        <taxon>Sordariomycetes</taxon>
        <taxon>Sordariomycetidae</taxon>
        <taxon>Diaporthales</taxon>
        <taxon>Cytosporaceae</taxon>
        <taxon>Cytospora</taxon>
    </lineage>
</organism>
<dbReference type="Pfam" id="PF13520">
    <property type="entry name" value="AA_permease_2"/>
    <property type="match status" value="1"/>
</dbReference>
<evidence type="ECO:0000313" key="7">
    <source>
        <dbReference type="EMBL" id="KAK7735341.1"/>
    </source>
</evidence>
<evidence type="ECO:0000256" key="1">
    <source>
        <dbReference type="ARBA" id="ARBA00004141"/>
    </source>
</evidence>
<evidence type="ECO:0000256" key="2">
    <source>
        <dbReference type="ARBA" id="ARBA00022448"/>
    </source>
</evidence>
<dbReference type="PANTHER" id="PTHR45649">
    <property type="entry name" value="AMINO-ACID PERMEASE BAT1"/>
    <property type="match status" value="1"/>
</dbReference>
<protein>
    <submittedName>
        <fullName evidence="7">Uncharacterized protein</fullName>
    </submittedName>
</protein>
<dbReference type="GO" id="GO:0016020">
    <property type="term" value="C:membrane"/>
    <property type="evidence" value="ECO:0007669"/>
    <property type="project" value="UniProtKB-SubCell"/>
</dbReference>
<name>A0AAN9TZZ0_9PEZI</name>
<evidence type="ECO:0000256" key="4">
    <source>
        <dbReference type="ARBA" id="ARBA00022989"/>
    </source>
</evidence>
<evidence type="ECO:0000256" key="6">
    <source>
        <dbReference type="SAM" id="Phobius"/>
    </source>
</evidence>